<proteinExistence type="predicted"/>
<accession>A0A482VZJ0</accession>
<evidence type="ECO:0000313" key="2">
    <source>
        <dbReference type="Proteomes" id="UP000292052"/>
    </source>
</evidence>
<dbReference type="Proteomes" id="UP000292052">
    <property type="component" value="Unassembled WGS sequence"/>
</dbReference>
<name>A0A482VZJ0_ASBVE</name>
<comment type="caution">
    <text evidence="1">The sequence shown here is derived from an EMBL/GenBank/DDBJ whole genome shotgun (WGS) entry which is preliminary data.</text>
</comment>
<dbReference type="EMBL" id="QDEB01049291">
    <property type="protein sequence ID" value="RZC37798.1"/>
    <property type="molecule type" value="Genomic_DNA"/>
</dbReference>
<protein>
    <submittedName>
        <fullName evidence="1">Uncharacterized protein</fullName>
    </submittedName>
</protein>
<keyword evidence="2" id="KW-1185">Reference proteome</keyword>
<gene>
    <name evidence="1" type="ORF">BDFB_004765</name>
</gene>
<organism evidence="1 2">
    <name type="scientific">Asbolus verrucosus</name>
    <name type="common">Desert ironclad beetle</name>
    <dbReference type="NCBI Taxonomy" id="1661398"/>
    <lineage>
        <taxon>Eukaryota</taxon>
        <taxon>Metazoa</taxon>
        <taxon>Ecdysozoa</taxon>
        <taxon>Arthropoda</taxon>
        <taxon>Hexapoda</taxon>
        <taxon>Insecta</taxon>
        <taxon>Pterygota</taxon>
        <taxon>Neoptera</taxon>
        <taxon>Endopterygota</taxon>
        <taxon>Coleoptera</taxon>
        <taxon>Polyphaga</taxon>
        <taxon>Cucujiformia</taxon>
        <taxon>Tenebrionidae</taxon>
        <taxon>Pimeliinae</taxon>
        <taxon>Asbolus</taxon>
    </lineage>
</organism>
<sequence length="196" mass="22547">MTSFEAVTIKEETVSDEDYVLVEDDIKVEETRIQGCDEPPDGSTEPSTAPTSVIVEQKLSICSMCKHTFERKKTVKLRNESDLYKCNKCILHSRLSEVFSSNPLRGTRKKRQPPKSRRKKLEVDGDVVVLEDEPGSVLIKKVMFVCLTCKKTFERNRPIRLRDESDWYRCNKCILHSRLSTVFGSQGKWVGWKRSG</sequence>
<dbReference type="OrthoDB" id="6739642at2759"/>
<reference evidence="1 2" key="1">
    <citation type="submission" date="2017-03" db="EMBL/GenBank/DDBJ databases">
        <title>Genome of the blue death feigning beetle - Asbolus verrucosus.</title>
        <authorList>
            <person name="Rider S.D."/>
        </authorList>
    </citation>
    <scope>NUCLEOTIDE SEQUENCE [LARGE SCALE GENOMIC DNA]</scope>
    <source>
        <strain evidence="1">Butters</strain>
        <tissue evidence="1">Head and leg muscle</tissue>
    </source>
</reference>
<evidence type="ECO:0000313" key="1">
    <source>
        <dbReference type="EMBL" id="RZC37798.1"/>
    </source>
</evidence>
<dbReference type="AlphaFoldDB" id="A0A482VZJ0"/>